<dbReference type="Proteomes" id="UP000184520">
    <property type="component" value="Unassembled WGS sequence"/>
</dbReference>
<evidence type="ECO:0008006" key="5">
    <source>
        <dbReference type="Google" id="ProtNLM"/>
    </source>
</evidence>
<name>A0A1M5F4M2_9ALTE</name>
<dbReference type="AlphaFoldDB" id="A0A1M5F4M2"/>
<dbReference type="Pfam" id="PF06032">
    <property type="entry name" value="S-Me-THD_N"/>
    <property type="match status" value="1"/>
</dbReference>
<evidence type="ECO:0000259" key="1">
    <source>
        <dbReference type="Pfam" id="PF06032"/>
    </source>
</evidence>
<evidence type="ECO:0000313" key="4">
    <source>
        <dbReference type="Proteomes" id="UP000184520"/>
    </source>
</evidence>
<protein>
    <recommendedName>
        <fullName evidence="5">DUF917 domain-containing protein</fullName>
    </recommendedName>
</protein>
<dbReference type="InterPro" id="IPR048350">
    <property type="entry name" value="S-Me-THD-like_C"/>
</dbReference>
<reference evidence="4" key="1">
    <citation type="submission" date="2016-11" db="EMBL/GenBank/DDBJ databases">
        <authorList>
            <person name="Varghese N."/>
            <person name="Submissions S."/>
        </authorList>
    </citation>
    <scope>NUCLEOTIDE SEQUENCE [LARGE SCALE GENOMIC DNA]</scope>
    <source>
        <strain evidence="4">CGMCC 1.8995</strain>
    </source>
</reference>
<dbReference type="STRING" id="634436.SAMN05216361_0674"/>
<gene>
    <name evidence="3" type="ORF">SAMN05216361_0674</name>
</gene>
<dbReference type="Gene3D" id="3.40.1610.10">
    <property type="entry name" value="CV3147-like domain"/>
    <property type="match status" value="1"/>
</dbReference>
<dbReference type="OrthoDB" id="7441206at2"/>
<evidence type="ECO:0000313" key="3">
    <source>
        <dbReference type="EMBL" id="SHF86416.1"/>
    </source>
</evidence>
<dbReference type="SUPFAM" id="SSF160991">
    <property type="entry name" value="CV3147-like"/>
    <property type="match status" value="1"/>
</dbReference>
<dbReference type="InterPro" id="IPR010318">
    <property type="entry name" value="S-Me-THD_N"/>
</dbReference>
<dbReference type="InterPro" id="IPR024071">
    <property type="entry name" value="S-Me-THD_C_sf"/>
</dbReference>
<dbReference type="EMBL" id="FQWD01000001">
    <property type="protein sequence ID" value="SHF86416.1"/>
    <property type="molecule type" value="Genomic_DNA"/>
</dbReference>
<dbReference type="Pfam" id="PF20906">
    <property type="entry name" value="S-Me-THD_C"/>
    <property type="match status" value="1"/>
</dbReference>
<dbReference type="RefSeq" id="WP_073317736.1">
    <property type="nucleotide sequence ID" value="NZ_FQWD01000001.1"/>
</dbReference>
<accession>A0A1M5F4M2</accession>
<keyword evidence="4" id="KW-1185">Reference proteome</keyword>
<feature type="domain" description="S-Me-THD N-terminal" evidence="1">
    <location>
        <begin position="9"/>
        <end position="164"/>
    </location>
</feature>
<dbReference type="InterPro" id="IPR027479">
    <property type="entry name" value="S-Me-THD_N_sf"/>
</dbReference>
<dbReference type="Gene3D" id="2.40.390.10">
    <property type="entry name" value="CV3147-like"/>
    <property type="match status" value="1"/>
</dbReference>
<evidence type="ECO:0000259" key="2">
    <source>
        <dbReference type="Pfam" id="PF20906"/>
    </source>
</evidence>
<sequence length="362" mass="38201">MILNTIGVEDMDALSLGSVFLATGGGGDPYLPMLLTKQALETFGPVRLIQVDDLDDDANIVALGAVGAPTVSLELLPSIDEASETLTAFETHTQKAVDVVASFEVGGGNSLLPIMAAAGRGLPVVDGDGMGRALPEAQMMTYAIAGAKPTPAVARDYAGNTASFNTSDTATYERHIRAFAMSAGGMITAAEHPMTGAFIKQAIIPGSLSFAIQLGRLLMEKRGPVEQIVEPLQALFSGSVYGRCELLFTGKVVDKSTRITGGYDVGSAIIEDFDNIHAPLNIAIKNEYLLATQNDKVLASVPDLIVVVDYDTSEPINAERLKFGQRVGVLAVGCPAFYRTEAALKVVSPRAFGFDIDYVPLD</sequence>
<proteinExistence type="predicted"/>
<feature type="domain" description="S-Me-THD-like C-terminal" evidence="2">
    <location>
        <begin position="169"/>
        <end position="361"/>
    </location>
</feature>
<organism evidence="3 4">
    <name type="scientific">Marisediminitalea aggregata</name>
    <dbReference type="NCBI Taxonomy" id="634436"/>
    <lineage>
        <taxon>Bacteria</taxon>
        <taxon>Pseudomonadati</taxon>
        <taxon>Pseudomonadota</taxon>
        <taxon>Gammaproteobacteria</taxon>
        <taxon>Alteromonadales</taxon>
        <taxon>Alteromonadaceae</taxon>
        <taxon>Marisediminitalea</taxon>
    </lineage>
</organism>